<dbReference type="AlphaFoldDB" id="F0YKK2"/>
<dbReference type="PANTHER" id="PTHR37828">
    <property type="entry name" value="GSR2449 PROTEIN"/>
    <property type="match status" value="1"/>
</dbReference>
<evidence type="ECO:0000259" key="1">
    <source>
        <dbReference type="Pfam" id="PF03795"/>
    </source>
</evidence>
<dbReference type="PANTHER" id="PTHR37828:SF1">
    <property type="entry name" value="YCII-RELATED DOMAIN-CONTAINING PROTEIN"/>
    <property type="match status" value="1"/>
</dbReference>
<evidence type="ECO:0000313" key="3">
    <source>
        <dbReference type="Proteomes" id="UP000002729"/>
    </source>
</evidence>
<dbReference type="SUPFAM" id="SSF54909">
    <property type="entry name" value="Dimeric alpha+beta barrel"/>
    <property type="match status" value="1"/>
</dbReference>
<accession>F0YKK2</accession>
<dbReference type="KEGG" id="aaf:AURANDRAFT_67261"/>
<feature type="domain" description="YCII-related" evidence="1">
    <location>
        <begin position="450"/>
        <end position="514"/>
    </location>
</feature>
<dbReference type="GeneID" id="20226144"/>
<dbReference type="InParanoid" id="F0YKK2"/>
<dbReference type="Pfam" id="PF03795">
    <property type="entry name" value="YCII"/>
    <property type="match status" value="1"/>
</dbReference>
<dbReference type="InterPro" id="IPR011008">
    <property type="entry name" value="Dimeric_a/b-barrel"/>
</dbReference>
<protein>
    <recommendedName>
        <fullName evidence="1">YCII-related domain-containing protein</fullName>
    </recommendedName>
</protein>
<name>F0YKK2_AURAN</name>
<sequence length="531" mass="59084">MDWIDERPELDPANAVTYRHLAEPQRANLSCCGRPPVACPAEKPPLACLLARVPFGEPPACVARRFACCLRHWAVERFALHEAYAGKTHVRCNGKTWDVAELRADDVLFDHRSLHKLCAAFNPHCLFVWEQTEYPPPDQRHASLANVSVVVKMGDPWFQVHNAPGDALVLANNPLANPLIRRGAPTLAVPSGVKRGPQLRDECRARPKALKVRCAGVNLHRGRRQKFDELRARGLCDGDPLYDRGSHLRSGRLDPADYFARLAEAAYAPSMPGVGWQNYRDTEAVVAGAVPILETPPLLPERGYFDALLDELPHVRVRSWLSFAEPPEDVLYSDWDKLRLEDLPDGPPAGDARKFYLPFYLYHVFDALLRAGVTRPTSPENPARVKVTAPPGRVGKYPYLDPNAAGCRWFDPDAASAFQQLSARRRHGTALRATRWFVKTEQFCAPFPVVKPHLEAHRAWVTELRDGGATITSGYRVDGEGKPGGGGMLFFAADSYADAEALVRRDPLVAAEVVDWRLNEWISEVGGIELT</sequence>
<dbReference type="OrthoDB" id="75169at2759"/>
<organism evidence="3">
    <name type="scientific">Aureococcus anophagefferens</name>
    <name type="common">Harmful bloom alga</name>
    <dbReference type="NCBI Taxonomy" id="44056"/>
    <lineage>
        <taxon>Eukaryota</taxon>
        <taxon>Sar</taxon>
        <taxon>Stramenopiles</taxon>
        <taxon>Ochrophyta</taxon>
        <taxon>Pelagophyceae</taxon>
        <taxon>Pelagomonadales</taxon>
        <taxon>Pelagomonadaceae</taxon>
        <taxon>Aureococcus</taxon>
    </lineage>
</organism>
<gene>
    <name evidence="2" type="ORF">AURANDRAFT_67261</name>
</gene>
<keyword evidence="3" id="KW-1185">Reference proteome</keyword>
<dbReference type="eggNOG" id="ENOG502S6RM">
    <property type="taxonomic scope" value="Eukaryota"/>
</dbReference>
<evidence type="ECO:0000313" key="2">
    <source>
        <dbReference type="EMBL" id="EGB04383.1"/>
    </source>
</evidence>
<dbReference type="EMBL" id="GL833152">
    <property type="protein sequence ID" value="EGB04383.1"/>
    <property type="molecule type" value="Genomic_DNA"/>
</dbReference>
<dbReference type="InterPro" id="IPR005545">
    <property type="entry name" value="YCII"/>
</dbReference>
<dbReference type="Gene3D" id="3.30.70.1060">
    <property type="entry name" value="Dimeric alpha+beta barrel"/>
    <property type="match status" value="1"/>
</dbReference>
<proteinExistence type="predicted"/>
<dbReference type="RefSeq" id="XP_009040940.1">
    <property type="nucleotide sequence ID" value="XM_009042692.1"/>
</dbReference>
<dbReference type="Proteomes" id="UP000002729">
    <property type="component" value="Unassembled WGS sequence"/>
</dbReference>
<reference evidence="2 3" key="1">
    <citation type="journal article" date="2011" name="Proc. Natl. Acad. Sci. U.S.A.">
        <title>Niche of harmful alga Aureococcus anophagefferens revealed through ecogenomics.</title>
        <authorList>
            <person name="Gobler C.J."/>
            <person name="Berry D.L."/>
            <person name="Dyhrman S.T."/>
            <person name="Wilhelm S.W."/>
            <person name="Salamov A."/>
            <person name="Lobanov A.V."/>
            <person name="Zhang Y."/>
            <person name="Collier J.L."/>
            <person name="Wurch L.L."/>
            <person name="Kustka A.B."/>
            <person name="Dill B.D."/>
            <person name="Shah M."/>
            <person name="VerBerkmoes N.C."/>
            <person name="Kuo A."/>
            <person name="Terry A."/>
            <person name="Pangilinan J."/>
            <person name="Lindquist E.A."/>
            <person name="Lucas S."/>
            <person name="Paulsen I.T."/>
            <person name="Hattenrath-Lehmann T.K."/>
            <person name="Talmage S.C."/>
            <person name="Walker E.A."/>
            <person name="Koch F."/>
            <person name="Burson A.M."/>
            <person name="Marcoval M.A."/>
            <person name="Tang Y.Z."/>
            <person name="Lecleir G.R."/>
            <person name="Coyne K.J."/>
            <person name="Berg G.M."/>
            <person name="Bertrand E.M."/>
            <person name="Saito M.A."/>
            <person name="Gladyshev V.N."/>
            <person name="Grigoriev I.V."/>
        </authorList>
    </citation>
    <scope>NUCLEOTIDE SEQUENCE [LARGE SCALE GENOMIC DNA]</scope>
    <source>
        <strain evidence="3">CCMP 1984</strain>
    </source>
</reference>